<protein>
    <submittedName>
        <fullName evidence="1">Uncharacterized protein</fullName>
    </submittedName>
</protein>
<accession>X1G2I6</accession>
<evidence type="ECO:0000313" key="1">
    <source>
        <dbReference type="EMBL" id="GAH52121.1"/>
    </source>
</evidence>
<comment type="caution">
    <text evidence="1">The sequence shown here is derived from an EMBL/GenBank/DDBJ whole genome shotgun (WGS) entry which is preliminary data.</text>
</comment>
<dbReference type="EMBL" id="BARU01019390">
    <property type="protein sequence ID" value="GAH52121.1"/>
    <property type="molecule type" value="Genomic_DNA"/>
</dbReference>
<gene>
    <name evidence="1" type="ORF">S03H2_31928</name>
</gene>
<sequence>MIEPFRRELPQHPQKAGSLPIIFFGILRRILWLVRFFTSGGGPNKPMPGL</sequence>
<proteinExistence type="predicted"/>
<reference evidence="1" key="1">
    <citation type="journal article" date="2014" name="Front. Microbiol.">
        <title>High frequency of phylogenetically diverse reductive dehalogenase-homologous genes in deep subseafloor sedimentary metagenomes.</title>
        <authorList>
            <person name="Kawai M."/>
            <person name="Futagami T."/>
            <person name="Toyoda A."/>
            <person name="Takaki Y."/>
            <person name="Nishi S."/>
            <person name="Hori S."/>
            <person name="Arai W."/>
            <person name="Tsubouchi T."/>
            <person name="Morono Y."/>
            <person name="Uchiyama I."/>
            <person name="Ito T."/>
            <person name="Fujiyama A."/>
            <person name="Inagaki F."/>
            <person name="Takami H."/>
        </authorList>
    </citation>
    <scope>NUCLEOTIDE SEQUENCE</scope>
    <source>
        <strain evidence="1">Expedition CK06-06</strain>
    </source>
</reference>
<name>X1G2I6_9ZZZZ</name>
<dbReference type="AlphaFoldDB" id="X1G2I6"/>
<organism evidence="1">
    <name type="scientific">marine sediment metagenome</name>
    <dbReference type="NCBI Taxonomy" id="412755"/>
    <lineage>
        <taxon>unclassified sequences</taxon>
        <taxon>metagenomes</taxon>
        <taxon>ecological metagenomes</taxon>
    </lineage>
</organism>